<keyword evidence="2" id="KW-0813">Transport</keyword>
<feature type="domain" description="RCK C-terminal" evidence="8">
    <location>
        <begin position="372"/>
        <end position="453"/>
    </location>
</feature>
<keyword evidence="3" id="KW-0633">Potassium transport</keyword>
<dbReference type="RefSeq" id="WP_092679834.1">
    <property type="nucleotide sequence ID" value="NZ_FNMZ01000001.1"/>
</dbReference>
<evidence type="ECO:0000256" key="6">
    <source>
        <dbReference type="ARBA" id="ARBA00023065"/>
    </source>
</evidence>
<feature type="domain" description="RCK N-terminal" evidence="7">
    <location>
        <begin position="233"/>
        <end position="352"/>
    </location>
</feature>
<evidence type="ECO:0000256" key="5">
    <source>
        <dbReference type="ARBA" id="ARBA00023027"/>
    </source>
</evidence>
<dbReference type="Pfam" id="PF02080">
    <property type="entry name" value="TrkA_C"/>
    <property type="match status" value="2"/>
</dbReference>
<evidence type="ECO:0000256" key="3">
    <source>
        <dbReference type="ARBA" id="ARBA00022538"/>
    </source>
</evidence>
<evidence type="ECO:0000313" key="9">
    <source>
        <dbReference type="EMBL" id="SDW36912.1"/>
    </source>
</evidence>
<dbReference type="GO" id="GO:0015079">
    <property type="term" value="F:potassium ion transmembrane transporter activity"/>
    <property type="evidence" value="ECO:0007669"/>
    <property type="project" value="InterPro"/>
</dbReference>
<evidence type="ECO:0000256" key="2">
    <source>
        <dbReference type="ARBA" id="ARBA00022448"/>
    </source>
</evidence>
<dbReference type="PRINTS" id="PR00335">
    <property type="entry name" value="KUPTAKETRKA"/>
</dbReference>
<dbReference type="Proteomes" id="UP000199118">
    <property type="component" value="Unassembled WGS sequence"/>
</dbReference>
<keyword evidence="5" id="KW-0520">NAD</keyword>
<dbReference type="STRING" id="356660.SAMN05444336_101835"/>
<dbReference type="PANTHER" id="PTHR43833">
    <property type="entry name" value="POTASSIUM CHANNEL PROTEIN 2-RELATED-RELATED"/>
    <property type="match status" value="1"/>
</dbReference>
<reference evidence="9 10" key="1">
    <citation type="submission" date="2016-10" db="EMBL/GenBank/DDBJ databases">
        <authorList>
            <person name="de Groot N.N."/>
        </authorList>
    </citation>
    <scope>NUCLEOTIDE SEQUENCE [LARGE SCALE GENOMIC DNA]</scope>
    <source>
        <strain evidence="9 10">DSM 17890</strain>
    </source>
</reference>
<dbReference type="EMBL" id="FNMZ01000001">
    <property type="protein sequence ID" value="SDW36912.1"/>
    <property type="molecule type" value="Genomic_DNA"/>
</dbReference>
<organism evidence="9 10">
    <name type="scientific">Albimonas donghaensis</name>
    <dbReference type="NCBI Taxonomy" id="356660"/>
    <lineage>
        <taxon>Bacteria</taxon>
        <taxon>Pseudomonadati</taxon>
        <taxon>Pseudomonadota</taxon>
        <taxon>Alphaproteobacteria</taxon>
        <taxon>Rhodobacterales</taxon>
        <taxon>Paracoccaceae</taxon>
        <taxon>Albimonas</taxon>
    </lineage>
</organism>
<dbReference type="NCBIfam" id="NF007039">
    <property type="entry name" value="PRK09496.3-2"/>
    <property type="match status" value="1"/>
</dbReference>
<dbReference type="InterPro" id="IPR006037">
    <property type="entry name" value="RCK_C"/>
</dbReference>
<proteinExistence type="predicted"/>
<dbReference type="SUPFAM" id="SSF116726">
    <property type="entry name" value="TrkA C-terminal domain-like"/>
    <property type="match status" value="2"/>
</dbReference>
<dbReference type="GO" id="GO:0005886">
    <property type="term" value="C:plasma membrane"/>
    <property type="evidence" value="ECO:0007669"/>
    <property type="project" value="InterPro"/>
</dbReference>
<dbReference type="SUPFAM" id="SSF51735">
    <property type="entry name" value="NAD(P)-binding Rossmann-fold domains"/>
    <property type="match status" value="2"/>
</dbReference>
<keyword evidence="10" id="KW-1185">Reference proteome</keyword>
<dbReference type="PANTHER" id="PTHR43833:SF5">
    <property type="entry name" value="TRK SYSTEM POTASSIUM UPTAKE PROTEIN TRKA"/>
    <property type="match status" value="1"/>
</dbReference>
<dbReference type="InterPro" id="IPR036721">
    <property type="entry name" value="RCK_C_sf"/>
</dbReference>
<dbReference type="OrthoDB" id="9775180at2"/>
<name>A0A1H2SZ88_9RHOB</name>
<evidence type="ECO:0000256" key="4">
    <source>
        <dbReference type="ARBA" id="ARBA00022958"/>
    </source>
</evidence>
<dbReference type="InterPro" id="IPR006036">
    <property type="entry name" value="K_uptake_TrkA"/>
</dbReference>
<keyword evidence="4" id="KW-0630">Potassium</keyword>
<keyword evidence="6" id="KW-0406">Ion transport</keyword>
<dbReference type="NCBIfam" id="NF007031">
    <property type="entry name" value="PRK09496.1-2"/>
    <property type="match status" value="1"/>
</dbReference>
<feature type="domain" description="RCK C-terminal" evidence="8">
    <location>
        <begin position="144"/>
        <end position="228"/>
    </location>
</feature>
<protein>
    <recommendedName>
        <fullName evidence="1">Trk system potassium uptake protein TrkA</fullName>
    </recommendedName>
</protein>
<gene>
    <name evidence="9" type="ORF">SAMN05444336_101835</name>
</gene>
<evidence type="ECO:0000313" key="10">
    <source>
        <dbReference type="Proteomes" id="UP000199118"/>
    </source>
</evidence>
<dbReference type="NCBIfam" id="NF007032">
    <property type="entry name" value="PRK09496.1-4"/>
    <property type="match status" value="1"/>
</dbReference>
<dbReference type="Pfam" id="PF02254">
    <property type="entry name" value="TrkA_N"/>
    <property type="match status" value="2"/>
</dbReference>
<sequence length="458" mass="49884">MKIIICGAGQVGSQIARHLSRERNDVTIIDQDSGLVRRVTDSFDVNGVVGFASHPDVLERAGAQDADMLIAATFADEVNMVACQVAHSVFAVPQKIARIRAQSYLAPQWADLFRRDHMPIDVIISPELEVARVAMRRLANPEAFDIEDFLDHRARLVGTRLLDDCPVINTPLRQLSELFSTLKAIVVAYRRGGSLHVASPQDQLLPGDDVYFIAAAEDVTRTLSLFGREGRKIGRVVIVGGGNVGRQVARMLEARADRPRVKLIDRNRERAEAAAEALERTIVLLGDGLDPVLLEEANVRDADAILSLTDDDKTNLLAAARGKRAGCRVAIALANDPTWTELSESLGIDALLVPRATTVSSILRHVRRGRVRAVHAVGDAEGEVIEAQVLATSPIAGKALRDAAFPEGAIAGAVLGREGLKMPHGDLVIREGDRVVVFARRDVVREVEQLFRVSVDFF</sequence>
<evidence type="ECO:0000259" key="8">
    <source>
        <dbReference type="PROSITE" id="PS51202"/>
    </source>
</evidence>
<dbReference type="InterPro" id="IPR003148">
    <property type="entry name" value="RCK_N"/>
</dbReference>
<dbReference type="Gene3D" id="3.30.70.1450">
    <property type="entry name" value="Regulator of K+ conductance, C-terminal domain"/>
    <property type="match status" value="2"/>
</dbReference>
<dbReference type="AlphaFoldDB" id="A0A1H2SZ88"/>
<dbReference type="PROSITE" id="PS51202">
    <property type="entry name" value="RCK_C"/>
    <property type="match status" value="2"/>
</dbReference>
<dbReference type="Gene3D" id="3.40.50.720">
    <property type="entry name" value="NAD(P)-binding Rossmann-like Domain"/>
    <property type="match status" value="2"/>
</dbReference>
<evidence type="ECO:0000259" key="7">
    <source>
        <dbReference type="PROSITE" id="PS51201"/>
    </source>
</evidence>
<dbReference type="PROSITE" id="PS51201">
    <property type="entry name" value="RCK_N"/>
    <property type="match status" value="2"/>
</dbReference>
<accession>A0A1H2SZ88</accession>
<dbReference type="InterPro" id="IPR050721">
    <property type="entry name" value="Trk_Ktr_HKT_K-transport"/>
</dbReference>
<evidence type="ECO:0000256" key="1">
    <source>
        <dbReference type="ARBA" id="ARBA00017378"/>
    </source>
</evidence>
<dbReference type="InterPro" id="IPR036291">
    <property type="entry name" value="NAD(P)-bd_dom_sf"/>
</dbReference>
<feature type="domain" description="RCK N-terminal" evidence="7">
    <location>
        <begin position="1"/>
        <end position="124"/>
    </location>
</feature>